<feature type="domain" description="AB hydrolase-1" evidence="2">
    <location>
        <begin position="14"/>
        <end position="117"/>
    </location>
</feature>
<dbReference type="SUPFAM" id="SSF53474">
    <property type="entry name" value="alpha/beta-Hydrolases"/>
    <property type="match status" value="1"/>
</dbReference>
<dbReference type="EMBL" id="CADCUS010000399">
    <property type="protein sequence ID" value="CAA9421937.1"/>
    <property type="molecule type" value="Genomic_DNA"/>
</dbReference>
<dbReference type="InterPro" id="IPR000073">
    <property type="entry name" value="AB_hydrolase_1"/>
</dbReference>
<reference evidence="3" key="1">
    <citation type="submission" date="2020-02" db="EMBL/GenBank/DDBJ databases">
        <authorList>
            <person name="Meier V. D."/>
        </authorList>
    </citation>
    <scope>NUCLEOTIDE SEQUENCE</scope>
    <source>
        <strain evidence="3">AVDCRST_MAG66</strain>
    </source>
</reference>
<evidence type="ECO:0000313" key="3">
    <source>
        <dbReference type="EMBL" id="CAA9421937.1"/>
    </source>
</evidence>
<dbReference type="InterPro" id="IPR050266">
    <property type="entry name" value="AB_hydrolase_sf"/>
</dbReference>
<proteinExistence type="predicted"/>
<dbReference type="Pfam" id="PF00561">
    <property type="entry name" value="Abhydrolase_1"/>
    <property type="match status" value="1"/>
</dbReference>
<evidence type="ECO:0000256" key="1">
    <source>
        <dbReference type="ARBA" id="ARBA00022801"/>
    </source>
</evidence>
<sequence>MTLHVTTTGNASGPTVVLLHGLGVSSWMWDEQVAALADRFRCVTVDLPGSGASNAERWDSLSGTAAVVAEVVRDGADGGAAHVVGLSLGGYVALALLAEHPERVLSAVVSGVTTVPLSPAWLYGPATRASLALLRVPAFVRASAAMMRLPDESRAAFVADAARLDRGSAQRIYAELMHHRLPALGPHAERLLAVAGDREVKA</sequence>
<dbReference type="PANTHER" id="PTHR43798">
    <property type="entry name" value="MONOACYLGLYCEROL LIPASE"/>
    <property type="match status" value="1"/>
</dbReference>
<dbReference type="InterPro" id="IPR029058">
    <property type="entry name" value="AB_hydrolase_fold"/>
</dbReference>
<dbReference type="PRINTS" id="PR00111">
    <property type="entry name" value="ABHYDROLASE"/>
</dbReference>
<protein>
    <recommendedName>
        <fullName evidence="2">AB hydrolase-1 domain-containing protein</fullName>
    </recommendedName>
</protein>
<accession>A0A6J4PRB2</accession>
<dbReference type="PANTHER" id="PTHR43798:SF31">
    <property type="entry name" value="AB HYDROLASE SUPERFAMILY PROTEIN YCLE"/>
    <property type="match status" value="1"/>
</dbReference>
<keyword evidence="1" id="KW-0378">Hydrolase</keyword>
<dbReference type="AlphaFoldDB" id="A0A6J4PRB2"/>
<name>A0A6J4PRB2_9PSEU</name>
<dbReference type="GO" id="GO:0016787">
    <property type="term" value="F:hydrolase activity"/>
    <property type="evidence" value="ECO:0007669"/>
    <property type="project" value="UniProtKB-KW"/>
</dbReference>
<feature type="non-terminal residue" evidence="3">
    <location>
        <position position="202"/>
    </location>
</feature>
<dbReference type="GO" id="GO:0016020">
    <property type="term" value="C:membrane"/>
    <property type="evidence" value="ECO:0007669"/>
    <property type="project" value="TreeGrafter"/>
</dbReference>
<gene>
    <name evidence="3" type="ORF">AVDCRST_MAG66-2715</name>
</gene>
<organism evidence="3">
    <name type="scientific">uncultured Pseudonocardia sp</name>
    <dbReference type="NCBI Taxonomy" id="211455"/>
    <lineage>
        <taxon>Bacteria</taxon>
        <taxon>Bacillati</taxon>
        <taxon>Actinomycetota</taxon>
        <taxon>Actinomycetes</taxon>
        <taxon>Pseudonocardiales</taxon>
        <taxon>Pseudonocardiaceae</taxon>
        <taxon>Pseudonocardia</taxon>
        <taxon>environmental samples</taxon>
    </lineage>
</organism>
<evidence type="ECO:0000259" key="2">
    <source>
        <dbReference type="Pfam" id="PF00561"/>
    </source>
</evidence>
<dbReference type="Gene3D" id="3.40.50.1820">
    <property type="entry name" value="alpha/beta hydrolase"/>
    <property type="match status" value="1"/>
</dbReference>